<accession>A0ABT3DHY8</accession>
<dbReference type="RefSeq" id="WP_264143184.1">
    <property type="nucleotide sequence ID" value="NZ_JAOYEY010000041.1"/>
</dbReference>
<dbReference type="Proteomes" id="UP001526147">
    <property type="component" value="Unassembled WGS sequence"/>
</dbReference>
<comment type="caution">
    <text evidence="1">The sequence shown here is derived from an EMBL/GenBank/DDBJ whole genome shotgun (WGS) entry which is preliminary data.</text>
</comment>
<protein>
    <recommendedName>
        <fullName evidence="3">Lipoprotein</fullName>
    </recommendedName>
</protein>
<evidence type="ECO:0000313" key="1">
    <source>
        <dbReference type="EMBL" id="MCV9886631.1"/>
    </source>
</evidence>
<name>A0ABT3DHY8_9BACI</name>
<dbReference type="PROSITE" id="PS51257">
    <property type="entry name" value="PROKAR_LIPOPROTEIN"/>
    <property type="match status" value="1"/>
</dbReference>
<keyword evidence="2" id="KW-1185">Reference proteome</keyword>
<proteinExistence type="predicted"/>
<reference evidence="1 2" key="1">
    <citation type="submission" date="2022-10" db="EMBL/GenBank/DDBJ databases">
        <title>Draft genome assembly of moderately radiation resistant bacterium Metabacillus halosaccharovorans.</title>
        <authorList>
            <person name="Pal S."/>
            <person name="Gopinathan A."/>
        </authorList>
    </citation>
    <scope>NUCLEOTIDE SEQUENCE [LARGE SCALE GENOMIC DNA]</scope>
    <source>
        <strain evidence="1 2">VITHBRA001</strain>
    </source>
</reference>
<organism evidence="1 2">
    <name type="scientific">Metabacillus halosaccharovorans</name>
    <dbReference type="NCBI Taxonomy" id="930124"/>
    <lineage>
        <taxon>Bacteria</taxon>
        <taxon>Bacillati</taxon>
        <taxon>Bacillota</taxon>
        <taxon>Bacilli</taxon>
        <taxon>Bacillales</taxon>
        <taxon>Bacillaceae</taxon>
        <taxon>Metabacillus</taxon>
    </lineage>
</organism>
<evidence type="ECO:0000313" key="2">
    <source>
        <dbReference type="Proteomes" id="UP001526147"/>
    </source>
</evidence>
<sequence>MRTYYLLLLSFAIIIISGCRYNGEYVRWGDTVPVVDTDRLEKNNIPYKIKDNKVYIPEDAFDKAIFCCS</sequence>
<gene>
    <name evidence="1" type="ORF">OIH86_13400</name>
</gene>
<evidence type="ECO:0008006" key="3">
    <source>
        <dbReference type="Google" id="ProtNLM"/>
    </source>
</evidence>
<dbReference type="EMBL" id="JAOYEY010000041">
    <property type="protein sequence ID" value="MCV9886631.1"/>
    <property type="molecule type" value="Genomic_DNA"/>
</dbReference>